<dbReference type="EMBL" id="CAJNDS010002762">
    <property type="protein sequence ID" value="CAE7588873.1"/>
    <property type="molecule type" value="Genomic_DNA"/>
</dbReference>
<dbReference type="InterPro" id="IPR036812">
    <property type="entry name" value="NAD(P)_OxRdtase_dom_sf"/>
</dbReference>
<evidence type="ECO:0000313" key="5">
    <source>
        <dbReference type="EMBL" id="CAE7588873.1"/>
    </source>
</evidence>
<keyword evidence="2" id="KW-0521">NADP</keyword>
<dbReference type="Gene3D" id="3.20.20.100">
    <property type="entry name" value="NADP-dependent oxidoreductase domain"/>
    <property type="match status" value="1"/>
</dbReference>
<organism evidence="5 6">
    <name type="scientific">Symbiodinium natans</name>
    <dbReference type="NCBI Taxonomy" id="878477"/>
    <lineage>
        <taxon>Eukaryota</taxon>
        <taxon>Sar</taxon>
        <taxon>Alveolata</taxon>
        <taxon>Dinophyceae</taxon>
        <taxon>Suessiales</taxon>
        <taxon>Symbiodiniaceae</taxon>
        <taxon>Symbiodinium</taxon>
    </lineage>
</organism>
<dbReference type="OrthoDB" id="416253at2759"/>
<comment type="similarity">
    <text evidence="1">Belongs to the aldo/keto reductase family.</text>
</comment>
<gene>
    <name evidence="5" type="ORF">SNAT2548_LOCUS33556</name>
</gene>
<protein>
    <recommendedName>
        <fullName evidence="4">NADP-dependent oxidoreductase domain-containing protein</fullName>
    </recommendedName>
</protein>
<reference evidence="5" key="1">
    <citation type="submission" date="2021-02" db="EMBL/GenBank/DDBJ databases">
        <authorList>
            <person name="Dougan E. K."/>
            <person name="Rhodes N."/>
            <person name="Thang M."/>
            <person name="Chan C."/>
        </authorList>
    </citation>
    <scope>NUCLEOTIDE SEQUENCE</scope>
</reference>
<sequence>IEAAGLQRPRYNQIEASAACAMDEELHSYHAAHGIHTLAYSPLGGSYTPKLREQLRTAGAVSSVAARLGRSPEQVLLRYVVQRYDAVVLPGASSVKHMVANLDLFRFELSKEDVEAISTSTPRECAYPMYQPGQIP</sequence>
<feature type="non-terminal residue" evidence="5">
    <location>
        <position position="136"/>
    </location>
</feature>
<accession>A0A812UZN0</accession>
<dbReference type="InterPro" id="IPR020471">
    <property type="entry name" value="AKR"/>
</dbReference>
<dbReference type="Pfam" id="PF00248">
    <property type="entry name" value="Aldo_ket_red"/>
    <property type="match status" value="1"/>
</dbReference>
<dbReference type="GO" id="GO:0016616">
    <property type="term" value="F:oxidoreductase activity, acting on the CH-OH group of donors, NAD or NADP as acceptor"/>
    <property type="evidence" value="ECO:0007669"/>
    <property type="project" value="UniProtKB-ARBA"/>
</dbReference>
<evidence type="ECO:0000256" key="2">
    <source>
        <dbReference type="ARBA" id="ARBA00022857"/>
    </source>
</evidence>
<dbReference type="InterPro" id="IPR023210">
    <property type="entry name" value="NADP_OxRdtase_dom"/>
</dbReference>
<dbReference type="Proteomes" id="UP000604046">
    <property type="component" value="Unassembled WGS sequence"/>
</dbReference>
<name>A0A812UZN0_9DINO</name>
<evidence type="ECO:0000259" key="4">
    <source>
        <dbReference type="Pfam" id="PF00248"/>
    </source>
</evidence>
<dbReference type="AlphaFoldDB" id="A0A812UZN0"/>
<evidence type="ECO:0000256" key="3">
    <source>
        <dbReference type="ARBA" id="ARBA00023002"/>
    </source>
</evidence>
<keyword evidence="6" id="KW-1185">Reference proteome</keyword>
<evidence type="ECO:0000313" key="6">
    <source>
        <dbReference type="Proteomes" id="UP000604046"/>
    </source>
</evidence>
<feature type="domain" description="NADP-dependent oxidoreductase" evidence="4">
    <location>
        <begin position="11"/>
        <end position="118"/>
    </location>
</feature>
<proteinExistence type="inferred from homology"/>
<dbReference type="PANTHER" id="PTHR43827:SF3">
    <property type="entry name" value="NADP-DEPENDENT OXIDOREDUCTASE DOMAIN-CONTAINING PROTEIN"/>
    <property type="match status" value="1"/>
</dbReference>
<comment type="caution">
    <text evidence="5">The sequence shown here is derived from an EMBL/GenBank/DDBJ whole genome shotgun (WGS) entry which is preliminary data.</text>
</comment>
<dbReference type="SUPFAM" id="SSF51430">
    <property type="entry name" value="NAD(P)-linked oxidoreductase"/>
    <property type="match status" value="1"/>
</dbReference>
<keyword evidence="3" id="KW-0560">Oxidoreductase</keyword>
<evidence type="ECO:0000256" key="1">
    <source>
        <dbReference type="ARBA" id="ARBA00007905"/>
    </source>
</evidence>
<dbReference type="PANTHER" id="PTHR43827">
    <property type="entry name" value="2,5-DIKETO-D-GLUCONIC ACID REDUCTASE"/>
    <property type="match status" value="1"/>
</dbReference>